<keyword evidence="9" id="KW-1185">Reference proteome</keyword>
<feature type="signal peptide" evidence="7">
    <location>
        <begin position="1"/>
        <end position="17"/>
    </location>
</feature>
<feature type="region of interest" description="Disordered" evidence="6">
    <location>
        <begin position="372"/>
        <end position="412"/>
    </location>
</feature>
<feature type="domain" description="Chitin-binding type-2" evidence="8">
    <location>
        <begin position="17"/>
        <end position="76"/>
    </location>
</feature>
<evidence type="ECO:0000256" key="5">
    <source>
        <dbReference type="ARBA" id="ARBA00023180"/>
    </source>
</evidence>
<dbReference type="GeneID" id="106746613"/>
<feature type="domain" description="Chitin-binding type-2" evidence="8">
    <location>
        <begin position="306"/>
        <end position="362"/>
    </location>
</feature>
<dbReference type="GO" id="GO:0008061">
    <property type="term" value="F:chitin binding"/>
    <property type="evidence" value="ECO:0007669"/>
    <property type="project" value="UniProtKB-KW"/>
</dbReference>
<evidence type="ECO:0000313" key="10">
    <source>
        <dbReference type="RefSeq" id="XP_014478865.1"/>
    </source>
</evidence>
<dbReference type="OrthoDB" id="7672565at2759"/>
<name>A0A6P3XKD8_DINQU</name>
<evidence type="ECO:0000256" key="1">
    <source>
        <dbReference type="ARBA" id="ARBA00022669"/>
    </source>
</evidence>
<dbReference type="SMART" id="SM00494">
    <property type="entry name" value="ChtBD2"/>
    <property type="match status" value="3"/>
</dbReference>
<dbReference type="Pfam" id="PF01607">
    <property type="entry name" value="CBM_14"/>
    <property type="match status" value="1"/>
</dbReference>
<accession>A0A6P3XKD8</accession>
<proteinExistence type="predicted"/>
<sequence length="463" mass="52083">MWLSSILIGNLVLLASSSRCPEPKKPHRTSCTIFYNCVNLPGGGYVWVPSKCTEGLVFQPYLRVCVVPGDIWTCDTLSTESSLVTKRYQGAAESIDPTESSYLGYTRDSADFSETIDSSYVIEDDTSDLTTEAETPYPLIEFGETTMTTSHGDEGVKNVSYHKEEKYSYEYVNDRGRTPSTSTQRYKDIVNEHYKLLHELMSRLHVYKELSAAVSSAKNATTEAVLATHDRRQNVSLNYLVQRCVLAVSEAHRPEVTGNNLEMLIDGLDAENNVIRITDDLGNERYLTVGSYKAVARRLKPRSVSVLACTRNVRLPNRTDCGKYYMCEPKTAAIVGYSCPVNTAFNVNSRICDTESARTCKDDGRAAGEAAILVEQKRTDEEEREDEAHDEDSTEEEEEEEEEEPCREVGKMKDPASDFHYYICYSPAGSEEIKSVRMRCPNALIFCRSKRVCTTRRLCIASR</sequence>
<evidence type="ECO:0000256" key="2">
    <source>
        <dbReference type="ARBA" id="ARBA00022729"/>
    </source>
</evidence>
<evidence type="ECO:0000256" key="6">
    <source>
        <dbReference type="SAM" id="MobiDB-lite"/>
    </source>
</evidence>
<dbReference type="PANTHER" id="PTHR23301">
    <property type="entry name" value="CHITIN BINDING PERITROPHIN-A"/>
    <property type="match status" value="1"/>
</dbReference>
<protein>
    <submittedName>
        <fullName evidence="10">Uncharacterized protein LOC106746613</fullName>
    </submittedName>
</protein>
<feature type="chain" id="PRO_5027909729" evidence="7">
    <location>
        <begin position="18"/>
        <end position="463"/>
    </location>
</feature>
<keyword evidence="3" id="KW-0677">Repeat</keyword>
<keyword evidence="1" id="KW-0147">Chitin-binding</keyword>
<evidence type="ECO:0000313" key="9">
    <source>
        <dbReference type="Proteomes" id="UP000515204"/>
    </source>
</evidence>
<gene>
    <name evidence="10" type="primary">LOC106746613</name>
</gene>
<dbReference type="InterPro" id="IPR036508">
    <property type="entry name" value="Chitin-bd_dom_sf"/>
</dbReference>
<dbReference type="Proteomes" id="UP000515204">
    <property type="component" value="Unplaced"/>
</dbReference>
<keyword evidence="5" id="KW-0325">Glycoprotein</keyword>
<keyword evidence="2 7" id="KW-0732">Signal</keyword>
<keyword evidence="4" id="KW-1015">Disulfide bond</keyword>
<evidence type="ECO:0000259" key="8">
    <source>
        <dbReference type="PROSITE" id="PS50940"/>
    </source>
</evidence>
<reference evidence="10" key="1">
    <citation type="submission" date="2025-08" db="UniProtKB">
        <authorList>
            <consortium name="RefSeq"/>
        </authorList>
    </citation>
    <scope>IDENTIFICATION</scope>
</reference>
<dbReference type="Gene3D" id="2.170.140.10">
    <property type="entry name" value="Chitin binding domain"/>
    <property type="match status" value="2"/>
</dbReference>
<dbReference type="GO" id="GO:0005576">
    <property type="term" value="C:extracellular region"/>
    <property type="evidence" value="ECO:0007669"/>
    <property type="project" value="InterPro"/>
</dbReference>
<dbReference type="RefSeq" id="XP_014478865.1">
    <property type="nucleotide sequence ID" value="XM_014623379.1"/>
</dbReference>
<dbReference type="PANTHER" id="PTHR23301:SF0">
    <property type="entry name" value="CHITIN-BINDING TYPE-2 DOMAIN-CONTAINING PROTEIN-RELATED"/>
    <property type="match status" value="1"/>
</dbReference>
<evidence type="ECO:0000256" key="3">
    <source>
        <dbReference type="ARBA" id="ARBA00022737"/>
    </source>
</evidence>
<dbReference type="InterPro" id="IPR002557">
    <property type="entry name" value="Chitin-bd_dom"/>
</dbReference>
<evidence type="ECO:0000256" key="7">
    <source>
        <dbReference type="SAM" id="SignalP"/>
    </source>
</evidence>
<organism evidence="9 10">
    <name type="scientific">Dinoponera quadriceps</name>
    <name type="common">South American ant</name>
    <dbReference type="NCBI Taxonomy" id="609295"/>
    <lineage>
        <taxon>Eukaryota</taxon>
        <taxon>Metazoa</taxon>
        <taxon>Ecdysozoa</taxon>
        <taxon>Arthropoda</taxon>
        <taxon>Hexapoda</taxon>
        <taxon>Insecta</taxon>
        <taxon>Pterygota</taxon>
        <taxon>Neoptera</taxon>
        <taxon>Endopterygota</taxon>
        <taxon>Hymenoptera</taxon>
        <taxon>Apocrita</taxon>
        <taxon>Aculeata</taxon>
        <taxon>Formicoidea</taxon>
        <taxon>Formicidae</taxon>
        <taxon>Ponerinae</taxon>
        <taxon>Ponerini</taxon>
        <taxon>Dinoponera</taxon>
    </lineage>
</organism>
<dbReference type="AlphaFoldDB" id="A0A6P3XKD8"/>
<evidence type="ECO:0000256" key="4">
    <source>
        <dbReference type="ARBA" id="ARBA00023157"/>
    </source>
</evidence>
<dbReference type="PROSITE" id="PS50940">
    <property type="entry name" value="CHIT_BIND_II"/>
    <property type="match status" value="2"/>
</dbReference>
<dbReference type="SUPFAM" id="SSF57625">
    <property type="entry name" value="Invertebrate chitin-binding proteins"/>
    <property type="match status" value="2"/>
</dbReference>
<feature type="compositionally biased region" description="Acidic residues" evidence="6">
    <location>
        <begin position="382"/>
        <end position="405"/>
    </location>
</feature>
<dbReference type="KEGG" id="dqu:106746613"/>
<dbReference type="InterPro" id="IPR051940">
    <property type="entry name" value="Chitin_bind-dev_reg"/>
</dbReference>